<dbReference type="Proteomes" id="UP001056384">
    <property type="component" value="Chromosome 14"/>
</dbReference>
<accession>A0A9Q9B7E5</accession>
<sequence>MPTYAASTPERQLQLTILNDDMHLRSEHNSPTIQDACPGYLLCLGQHIEVGREEHLGGPFSRQSILFCIASLHAQLCYSTYKQSVFRWNKSSLAAQGGTIMQELDVHHWRRLREFVTQWHLPQRQEQTGPEKNEIPSVGRRESQLFHLCASDLMSMMCGDSTALSRSGPGTSDPGNPAGGKKRKRHWSDDEPGTRQKRRRLDVGSK</sequence>
<evidence type="ECO:0000256" key="1">
    <source>
        <dbReference type="SAM" id="MobiDB-lite"/>
    </source>
</evidence>
<evidence type="ECO:0000313" key="3">
    <source>
        <dbReference type="Proteomes" id="UP001056384"/>
    </source>
</evidence>
<reference evidence="2" key="1">
    <citation type="submission" date="2022-06" db="EMBL/GenBank/DDBJ databases">
        <title>Complete genome sequences of two strains of the flax pathogen Septoria linicola.</title>
        <authorList>
            <person name="Lapalu N."/>
            <person name="Simon A."/>
            <person name="Demenou B."/>
            <person name="Paumier D."/>
            <person name="Guillot M.-P."/>
            <person name="Gout L."/>
            <person name="Valade R."/>
        </authorList>
    </citation>
    <scope>NUCLEOTIDE SEQUENCE</scope>
    <source>
        <strain evidence="2">SE15195</strain>
    </source>
</reference>
<protein>
    <submittedName>
        <fullName evidence="2">Uncharacterized protein</fullName>
    </submittedName>
</protein>
<evidence type="ECO:0000313" key="2">
    <source>
        <dbReference type="EMBL" id="USW59650.1"/>
    </source>
</evidence>
<feature type="compositionally biased region" description="Polar residues" evidence="1">
    <location>
        <begin position="162"/>
        <end position="174"/>
    </location>
</feature>
<keyword evidence="3" id="KW-1185">Reference proteome</keyword>
<dbReference type="AlphaFoldDB" id="A0A9Q9B7E5"/>
<proteinExistence type="predicted"/>
<feature type="region of interest" description="Disordered" evidence="1">
    <location>
        <begin position="160"/>
        <end position="206"/>
    </location>
</feature>
<dbReference type="EMBL" id="CP099431">
    <property type="protein sequence ID" value="USW59650.1"/>
    <property type="molecule type" value="Genomic_DNA"/>
</dbReference>
<gene>
    <name evidence="2" type="ORF">Slin15195_G129690</name>
</gene>
<name>A0A9Q9B7E5_9PEZI</name>
<organism evidence="2 3">
    <name type="scientific">Septoria linicola</name>
    <dbReference type="NCBI Taxonomy" id="215465"/>
    <lineage>
        <taxon>Eukaryota</taxon>
        <taxon>Fungi</taxon>
        <taxon>Dikarya</taxon>
        <taxon>Ascomycota</taxon>
        <taxon>Pezizomycotina</taxon>
        <taxon>Dothideomycetes</taxon>
        <taxon>Dothideomycetidae</taxon>
        <taxon>Mycosphaerellales</taxon>
        <taxon>Mycosphaerellaceae</taxon>
        <taxon>Septoria</taxon>
    </lineage>
</organism>